<dbReference type="InterPro" id="IPR006569">
    <property type="entry name" value="CID_dom"/>
</dbReference>
<feature type="region of interest" description="Disordered" evidence="1">
    <location>
        <begin position="580"/>
        <end position="653"/>
    </location>
</feature>
<dbReference type="SUPFAM" id="SSF48464">
    <property type="entry name" value="ENTH/VHS domain"/>
    <property type="match status" value="1"/>
</dbReference>
<feature type="compositionally biased region" description="Basic and acidic residues" evidence="1">
    <location>
        <begin position="580"/>
        <end position="596"/>
    </location>
</feature>
<dbReference type="Proteomes" id="UP000287166">
    <property type="component" value="Unassembled WGS sequence"/>
</dbReference>
<dbReference type="GO" id="GO:0031124">
    <property type="term" value="P:mRNA 3'-end processing"/>
    <property type="evidence" value="ECO:0007669"/>
    <property type="project" value="InterPro"/>
</dbReference>
<keyword evidence="4" id="KW-1185">Reference proteome</keyword>
<dbReference type="OrthoDB" id="2129491at2759"/>
<dbReference type="InterPro" id="IPR045154">
    <property type="entry name" value="PCF11-like"/>
</dbReference>
<reference evidence="3 4" key="1">
    <citation type="journal article" date="2018" name="Sci. Rep.">
        <title>Genome sequence of the cauliflower mushroom Sparassis crispa (Hanabiratake) and its association with beneficial usage.</title>
        <authorList>
            <person name="Kiyama R."/>
            <person name="Furutani Y."/>
            <person name="Kawaguchi K."/>
            <person name="Nakanishi T."/>
        </authorList>
    </citation>
    <scope>NUCLEOTIDE SEQUENCE [LARGE SCALE GENOMIC DNA]</scope>
</reference>
<dbReference type="InterPro" id="IPR047415">
    <property type="entry name" value="Pcf11_CID"/>
</dbReference>
<comment type="caution">
    <text evidence="3">The sequence shown here is derived from an EMBL/GenBank/DDBJ whole genome shotgun (WGS) entry which is preliminary data.</text>
</comment>
<evidence type="ECO:0000259" key="2">
    <source>
        <dbReference type="PROSITE" id="PS51391"/>
    </source>
</evidence>
<dbReference type="Pfam" id="PF21936">
    <property type="entry name" value="Pcf11_C"/>
    <property type="match status" value="1"/>
</dbReference>
<dbReference type="PANTHER" id="PTHR15921">
    <property type="entry name" value="PRE-MRNA CLEAVAGE COMPLEX II"/>
    <property type="match status" value="1"/>
</dbReference>
<feature type="compositionally biased region" description="Low complexity" evidence="1">
    <location>
        <begin position="324"/>
        <end position="336"/>
    </location>
</feature>
<evidence type="ECO:0000313" key="3">
    <source>
        <dbReference type="EMBL" id="GBE79674.1"/>
    </source>
</evidence>
<dbReference type="EMBL" id="BFAD01000002">
    <property type="protein sequence ID" value="GBE79674.1"/>
    <property type="molecule type" value="Genomic_DNA"/>
</dbReference>
<dbReference type="CDD" id="cd16982">
    <property type="entry name" value="CID_Pcf11"/>
    <property type="match status" value="1"/>
</dbReference>
<dbReference type="GO" id="GO:0006369">
    <property type="term" value="P:termination of RNA polymerase II transcription"/>
    <property type="evidence" value="ECO:0007669"/>
    <property type="project" value="InterPro"/>
</dbReference>
<dbReference type="GO" id="GO:0000993">
    <property type="term" value="F:RNA polymerase II complex binding"/>
    <property type="evidence" value="ECO:0007669"/>
    <property type="project" value="InterPro"/>
</dbReference>
<dbReference type="Gene3D" id="1.25.40.90">
    <property type="match status" value="1"/>
</dbReference>
<dbReference type="GO" id="GO:0005737">
    <property type="term" value="C:cytoplasm"/>
    <property type="evidence" value="ECO:0007669"/>
    <property type="project" value="TreeGrafter"/>
</dbReference>
<dbReference type="SMART" id="SM00582">
    <property type="entry name" value="RPR"/>
    <property type="match status" value="1"/>
</dbReference>
<dbReference type="FunFam" id="1.25.40.90:FF:000016">
    <property type="entry name" value="mRNA cleavage factor complex component Pcf11"/>
    <property type="match status" value="1"/>
</dbReference>
<evidence type="ECO:0000313" key="4">
    <source>
        <dbReference type="Proteomes" id="UP000287166"/>
    </source>
</evidence>
<sequence length="653" mass="71893">MSLYPQSQAYGQVLYPGYGQPMLPPTGYQYPSPVQPFYHVDPNTFRRDYMSRLSSLTINSRPIIQNLSMIAQEHSRFAEIVAQCIEAHIRRVPPWMKLPAFYLLDAISKNVFDPYAPQFTPLVVRLFLDTYEQVDQSTRSKMEEMLLTWRTGAPNGRELFGIVPQVAIERQIWGGDTTQNVASTSRHPISSESTIPTAQVLSELEFVLGQKERAMQVDPYDKVSQNHVGILHQLRKLVQAGVSQEELSQILNQLRTLALPAPPVPQQPAPQPIPPYQNQQLYPPPVPQATYPTSSNPPPYPPQQPYSNPQPDIAKPEPVDFSNSLSSRPPAASSAPALPPVSNIANLYSALLKAGVVSATGTPTGAGATAKAEEAAAPVDPAKDAARKYRKAILGIKIKLTSADITRQNPRIVPFLYDKLPIQCKQCGIRFVDGPKGKKKMEDHLDMHFRQNRKASQAVGRGHSRGWFISVEDWVHDGIVDIKGKGRADGSRLVNSSAAAAADAAKREAELRSLYVVVPSGDEAKSISCPICKEPLKSEFLEDDEEWVWRNAVKKDDRIFHATCHAEATTSKTNLVARLRNEAASRSRSRTPEKSSARTTPPKVPVPLDAPLRKSATPPGSGGRKRKAEEIDATSAHEGAQDAPPLKKLQLAL</sequence>
<feature type="compositionally biased region" description="Pro residues" evidence="1">
    <location>
        <begin position="261"/>
        <end position="275"/>
    </location>
</feature>
<proteinExistence type="predicted"/>
<dbReference type="PANTHER" id="PTHR15921:SF3">
    <property type="entry name" value="PRE-MRNA CLEAVAGE COMPLEX 2 PROTEIN PCF11"/>
    <property type="match status" value="1"/>
</dbReference>
<dbReference type="InterPro" id="IPR008942">
    <property type="entry name" value="ENTH_VHS"/>
</dbReference>
<feature type="domain" description="CID" evidence="2">
    <location>
        <begin position="41"/>
        <end position="176"/>
    </location>
</feature>
<organism evidence="3 4">
    <name type="scientific">Sparassis crispa</name>
    <dbReference type="NCBI Taxonomy" id="139825"/>
    <lineage>
        <taxon>Eukaryota</taxon>
        <taxon>Fungi</taxon>
        <taxon>Dikarya</taxon>
        <taxon>Basidiomycota</taxon>
        <taxon>Agaricomycotina</taxon>
        <taxon>Agaricomycetes</taxon>
        <taxon>Polyporales</taxon>
        <taxon>Sparassidaceae</taxon>
        <taxon>Sparassis</taxon>
    </lineage>
</organism>
<dbReference type="RefSeq" id="XP_027610587.1">
    <property type="nucleotide sequence ID" value="XM_027754786.1"/>
</dbReference>
<dbReference type="GO" id="GO:0005849">
    <property type="term" value="C:mRNA cleavage factor complex"/>
    <property type="evidence" value="ECO:0007669"/>
    <property type="project" value="TreeGrafter"/>
</dbReference>
<dbReference type="Pfam" id="PF04818">
    <property type="entry name" value="CID"/>
    <property type="match status" value="1"/>
</dbReference>
<feature type="region of interest" description="Disordered" evidence="1">
    <location>
        <begin position="261"/>
        <end position="338"/>
    </location>
</feature>
<evidence type="ECO:0000256" key="1">
    <source>
        <dbReference type="SAM" id="MobiDB-lite"/>
    </source>
</evidence>
<accession>A0A401GBW7</accession>
<protein>
    <recommendedName>
        <fullName evidence="2">CID domain-containing protein</fullName>
    </recommendedName>
</protein>
<dbReference type="PROSITE" id="PS51391">
    <property type="entry name" value="CID"/>
    <property type="match status" value="1"/>
</dbReference>
<dbReference type="GeneID" id="38776591"/>
<dbReference type="InterPro" id="IPR054127">
    <property type="entry name" value="Pcf11_C"/>
</dbReference>
<feature type="compositionally biased region" description="Pro residues" evidence="1">
    <location>
        <begin position="295"/>
        <end position="304"/>
    </location>
</feature>
<dbReference type="GO" id="GO:0003729">
    <property type="term" value="F:mRNA binding"/>
    <property type="evidence" value="ECO:0007669"/>
    <property type="project" value="InterPro"/>
</dbReference>
<dbReference type="AlphaFoldDB" id="A0A401GBW7"/>
<dbReference type="FunCoup" id="A0A401GBW7">
    <property type="interactions" value="276"/>
</dbReference>
<dbReference type="InParanoid" id="A0A401GBW7"/>
<dbReference type="STRING" id="139825.A0A401GBW7"/>
<gene>
    <name evidence="3" type="ORF">SCP_0208740</name>
</gene>
<name>A0A401GBW7_9APHY</name>